<evidence type="ECO:0000313" key="3">
    <source>
        <dbReference type="EMBL" id="AOZ95095.1"/>
    </source>
</evidence>
<dbReference type="CDD" id="cd01130">
    <property type="entry name" value="VirB11-like_ATPase"/>
    <property type="match status" value="1"/>
</dbReference>
<dbReference type="GO" id="GO:0016887">
    <property type="term" value="F:ATP hydrolysis activity"/>
    <property type="evidence" value="ECO:0007669"/>
    <property type="project" value="InterPro"/>
</dbReference>
<gene>
    <name evidence="3" type="ORF">bhn_I0059</name>
</gene>
<dbReference type="RefSeq" id="WP_071174917.1">
    <property type="nucleotide sequence ID" value="NZ_CP017831.1"/>
</dbReference>
<name>A0A1D9NYV5_9FIRM</name>
<comment type="similarity">
    <text evidence="1">Belongs to the GSP E family.</text>
</comment>
<evidence type="ECO:0000313" key="4">
    <source>
        <dbReference type="Proteomes" id="UP000179284"/>
    </source>
</evidence>
<accession>A0A1D9NYV5</accession>
<dbReference type="InterPro" id="IPR027417">
    <property type="entry name" value="P-loop_NTPase"/>
</dbReference>
<dbReference type="InterPro" id="IPR001482">
    <property type="entry name" value="T2SS/T4SS_dom"/>
</dbReference>
<organism evidence="3 4">
    <name type="scientific">Butyrivibrio hungatei</name>
    <dbReference type="NCBI Taxonomy" id="185008"/>
    <lineage>
        <taxon>Bacteria</taxon>
        <taxon>Bacillati</taxon>
        <taxon>Bacillota</taxon>
        <taxon>Clostridia</taxon>
        <taxon>Lachnospirales</taxon>
        <taxon>Lachnospiraceae</taxon>
        <taxon>Butyrivibrio</taxon>
    </lineage>
</organism>
<dbReference type="PANTHER" id="PTHR30486">
    <property type="entry name" value="TWITCHING MOTILITY PROTEIN PILT"/>
    <property type="match status" value="1"/>
</dbReference>
<dbReference type="KEGG" id="bhu:bhn_I0059"/>
<dbReference type="InterPro" id="IPR003593">
    <property type="entry name" value="AAA+_ATPase"/>
</dbReference>
<proteinExistence type="inferred from homology"/>
<feature type="domain" description="AAA+ ATPase" evidence="2">
    <location>
        <begin position="192"/>
        <end position="345"/>
    </location>
</feature>
<protein>
    <submittedName>
        <fullName evidence="3">Flp pilus assembly protein ATPase TadA</fullName>
    </submittedName>
</protein>
<reference evidence="4" key="1">
    <citation type="submission" date="2016-10" db="EMBL/GenBank/DDBJ databases">
        <title>The complete genome sequence of the rumen bacterium Butyrivibrio hungatei MB2003.</title>
        <authorList>
            <person name="Palevich N."/>
            <person name="Kelly W.J."/>
            <person name="Leahy S.C."/>
            <person name="Altermann E."/>
            <person name="Rakonjac J."/>
            <person name="Attwood G.T."/>
        </authorList>
    </citation>
    <scope>NUCLEOTIDE SEQUENCE [LARGE SCALE GENOMIC DNA]</scope>
    <source>
        <strain evidence="4">MB2003</strain>
    </source>
</reference>
<evidence type="ECO:0000256" key="1">
    <source>
        <dbReference type="ARBA" id="ARBA00006611"/>
    </source>
</evidence>
<dbReference type="InterPro" id="IPR050921">
    <property type="entry name" value="T4SS_GSP_E_ATPase"/>
</dbReference>
<keyword evidence="4" id="KW-1185">Reference proteome</keyword>
<dbReference type="PANTHER" id="PTHR30486:SF6">
    <property type="entry name" value="TYPE IV PILUS RETRACTATION ATPASE PILT"/>
    <property type="match status" value="1"/>
</dbReference>
<dbReference type="Gene3D" id="3.40.50.300">
    <property type="entry name" value="P-loop containing nucleotide triphosphate hydrolases"/>
    <property type="match status" value="1"/>
</dbReference>
<dbReference type="Gene3D" id="3.30.450.380">
    <property type="match status" value="1"/>
</dbReference>
<dbReference type="SMART" id="SM00382">
    <property type="entry name" value="AAA"/>
    <property type="match status" value="1"/>
</dbReference>
<dbReference type="Proteomes" id="UP000179284">
    <property type="component" value="Chromosome I"/>
</dbReference>
<dbReference type="Pfam" id="PF00437">
    <property type="entry name" value="T2SSE"/>
    <property type="match status" value="1"/>
</dbReference>
<evidence type="ECO:0000259" key="2">
    <source>
        <dbReference type="SMART" id="SM00382"/>
    </source>
</evidence>
<dbReference type="AlphaFoldDB" id="A0A1D9NYV5"/>
<dbReference type="OrthoDB" id="9810761at2"/>
<dbReference type="EMBL" id="CP017831">
    <property type="protein sequence ID" value="AOZ95095.1"/>
    <property type="molecule type" value="Genomic_DNA"/>
</dbReference>
<dbReference type="SUPFAM" id="SSF52540">
    <property type="entry name" value="P-loop containing nucleoside triphosphate hydrolases"/>
    <property type="match status" value="1"/>
</dbReference>
<sequence>MSGRFEDIRRRVRAKVVSNLDLSKDTSDDELMEIIDAVLSEEIKKMAVPIEVRRKIKTNVFHSLRKLDVLQELVDDPTITEVMINGTDNIFIERAGSIIKSKTSFESKEKLEDVVQQIVASCNRVVNEASPIVDARLDNGSRVNVVLPPIALNGPIVTIRRFPEKPFTMENLIQLGALSEYLKDYLSVLVRSGYNIFISGGTGSGKTTFLNALSNYIPKDSRVITIEDNAELQILEVPNLVKLEARNANVEGCVEITIRDLIKSSLRMRPDWLIVGEVRGGECVDMLQAMNTGHMAMSTGHSNSAKDMLSRLETMVLMGVEIPLSAVRGQIASGIDIVIHLGRLRDRSRKLLEICELEKSLDGTTGKINTNPLFRFEETGTDAKGKIIGEWRRVGELKNTEKLLSAGLRLPAEG</sequence>